<dbReference type="AlphaFoldDB" id="A0AAE6ISM6"/>
<dbReference type="Proteomes" id="UP000323594">
    <property type="component" value="Chromosome"/>
</dbReference>
<evidence type="ECO:0000313" key="2">
    <source>
        <dbReference type="Proteomes" id="UP000323594"/>
    </source>
</evidence>
<dbReference type="EMBL" id="CP042817">
    <property type="protein sequence ID" value="QEJ97565.1"/>
    <property type="molecule type" value="Genomic_DNA"/>
</dbReference>
<evidence type="ECO:0000313" key="1">
    <source>
        <dbReference type="EMBL" id="QEJ97565.1"/>
    </source>
</evidence>
<protein>
    <submittedName>
        <fullName evidence="1">Uncharacterized protein</fullName>
    </submittedName>
</protein>
<proteinExistence type="predicted"/>
<gene>
    <name evidence="1" type="ORF">FUT82_05805</name>
</gene>
<reference evidence="1 2" key="1">
    <citation type="submission" date="2019-08" db="EMBL/GenBank/DDBJ databases">
        <authorList>
            <person name="Kuhnert P."/>
        </authorList>
    </citation>
    <scope>NUCLEOTIDE SEQUENCE [LARGE SCALE GENOMIC DNA]</scope>
    <source>
        <strain evidence="1 2">B36.5</strain>
    </source>
</reference>
<sequence>MEHYPAACRFSITMVNYSPLLNSNRCFKASTQNCKIEALKLVGEPTVAIPKVRPCAVSNFFL</sequence>
<organism evidence="1 2">
    <name type="scientific">Treponema phagedenis</name>
    <dbReference type="NCBI Taxonomy" id="162"/>
    <lineage>
        <taxon>Bacteria</taxon>
        <taxon>Pseudomonadati</taxon>
        <taxon>Spirochaetota</taxon>
        <taxon>Spirochaetia</taxon>
        <taxon>Spirochaetales</taxon>
        <taxon>Treponemataceae</taxon>
        <taxon>Treponema</taxon>
    </lineage>
</organism>
<accession>A0AAE6ISM6</accession>
<name>A0AAE6ISM6_TREPH</name>